<comment type="caution">
    <text evidence="3">The sequence shown here is derived from an EMBL/GenBank/DDBJ whole genome shotgun (WGS) entry which is preliminary data.</text>
</comment>
<accession>A0A543BJY9</accession>
<evidence type="ECO:0000259" key="2">
    <source>
        <dbReference type="Pfam" id="PF13399"/>
    </source>
</evidence>
<evidence type="ECO:0000313" key="4">
    <source>
        <dbReference type="Proteomes" id="UP000317209"/>
    </source>
</evidence>
<proteinExistence type="predicted"/>
<keyword evidence="1" id="KW-0472">Membrane</keyword>
<feature type="domain" description="LytR/CpsA/Psr regulator C-terminal" evidence="2">
    <location>
        <begin position="57"/>
        <end position="149"/>
    </location>
</feature>
<dbReference type="OrthoDB" id="5125199at2"/>
<reference evidence="3 4" key="1">
    <citation type="submission" date="2019-06" db="EMBL/GenBank/DDBJ databases">
        <title>Sequencing the genomes of 1000 actinobacteria strains.</title>
        <authorList>
            <person name="Klenk H.-P."/>
        </authorList>
    </citation>
    <scope>NUCLEOTIDE SEQUENCE [LARGE SCALE GENOMIC DNA]</scope>
    <source>
        <strain evidence="3 4">DSM 20169</strain>
    </source>
</reference>
<feature type="transmembrane region" description="Helical" evidence="1">
    <location>
        <begin position="6"/>
        <end position="28"/>
    </location>
</feature>
<sequence>MNGWVVLLWSFVAALVLIIAGIFGSLVVMGRIDIFPESAPSAVPTPQETGVVDTAFSVMILNATPDEGLDEQMRDLLINKGWAAGTVYASDSDSTDFATTTVYYVEDDDELAAIGLANLIGGADVEQSDVYAGLNRTDGEQLTVVIGLDRSASPPATPADDPAS</sequence>
<dbReference type="AlphaFoldDB" id="A0A543BJY9"/>
<dbReference type="Gene3D" id="3.30.70.2390">
    <property type="match status" value="1"/>
</dbReference>
<organism evidence="3 4">
    <name type="scientific">Microbacterium saperdae</name>
    <dbReference type="NCBI Taxonomy" id="69368"/>
    <lineage>
        <taxon>Bacteria</taxon>
        <taxon>Bacillati</taxon>
        <taxon>Actinomycetota</taxon>
        <taxon>Actinomycetes</taxon>
        <taxon>Micrococcales</taxon>
        <taxon>Microbacteriaceae</taxon>
        <taxon>Microbacterium</taxon>
    </lineage>
</organism>
<dbReference type="Pfam" id="PF13399">
    <property type="entry name" value="LytR_C"/>
    <property type="match status" value="1"/>
</dbReference>
<keyword evidence="1" id="KW-0812">Transmembrane</keyword>
<dbReference type="Proteomes" id="UP000317209">
    <property type="component" value="Unassembled WGS sequence"/>
</dbReference>
<name>A0A543BJY9_9MICO</name>
<gene>
    <name evidence="3" type="ORF">FB560_0746</name>
</gene>
<evidence type="ECO:0000313" key="3">
    <source>
        <dbReference type="EMBL" id="TQL85144.1"/>
    </source>
</evidence>
<dbReference type="EMBL" id="VFOX01000001">
    <property type="protein sequence ID" value="TQL85144.1"/>
    <property type="molecule type" value="Genomic_DNA"/>
</dbReference>
<evidence type="ECO:0000256" key="1">
    <source>
        <dbReference type="SAM" id="Phobius"/>
    </source>
</evidence>
<dbReference type="InterPro" id="IPR027381">
    <property type="entry name" value="LytR/CpsA/Psr_C"/>
</dbReference>
<keyword evidence="1" id="KW-1133">Transmembrane helix</keyword>
<keyword evidence="4" id="KW-1185">Reference proteome</keyword>
<protein>
    <submittedName>
        <fullName evidence="3">LytR cell envelope-related transcriptional attenuator</fullName>
    </submittedName>
</protein>